<dbReference type="EMBL" id="CP024915">
    <property type="protein sequence ID" value="AUZ86724.1"/>
    <property type="molecule type" value="Genomic_DNA"/>
</dbReference>
<dbReference type="RefSeq" id="WP_208740621.1">
    <property type="nucleotide sequence ID" value="NZ_CP024915.1"/>
</dbReference>
<dbReference type="AlphaFoldDB" id="A0A2L0UBV0"/>
<accession>A0A2L0UBV0</accession>
<evidence type="ECO:0000313" key="2">
    <source>
        <dbReference type="Proteomes" id="UP000239187"/>
    </source>
</evidence>
<reference evidence="1 2" key="1">
    <citation type="submission" date="2017-11" db="EMBL/GenBank/DDBJ databases">
        <title>Draft genome of Arthrobacter agilis strain UMCV2, a plant growth-promoting rhizobacterium and biocontrol capacity of phytopathogenic fungi.</title>
        <authorList>
            <person name="Martinez-Camara R."/>
            <person name="Santoyo G."/>
            <person name="Moreno-Hagelsieb G."/>
            <person name="Valencia-Cantero E."/>
        </authorList>
    </citation>
    <scope>NUCLEOTIDE SEQUENCE [LARGE SCALE GENOMIC DNA]</scope>
    <source>
        <strain evidence="1 2">UMCV2</strain>
    </source>
</reference>
<organism evidence="1 2">
    <name type="scientific">Arthrobacter agilis</name>
    <dbReference type="NCBI Taxonomy" id="37921"/>
    <lineage>
        <taxon>Bacteria</taxon>
        <taxon>Bacillati</taxon>
        <taxon>Actinomycetota</taxon>
        <taxon>Actinomycetes</taxon>
        <taxon>Micrococcales</taxon>
        <taxon>Micrococcaceae</taxon>
        <taxon>Arthrobacter</taxon>
    </lineage>
</organism>
<dbReference type="Proteomes" id="UP000239187">
    <property type="component" value="Chromosome"/>
</dbReference>
<sequence>MTDVKYVRDVKRLLEPIFESLLSAAELESSTFRLERVTDGGNGGELPGDTIITTNDTWVRWQVLGEEGGSGSLRPDDGEDALIRFVQSELQDFIAESRFGWGQLRVPRDLPWPATS</sequence>
<proteinExistence type="predicted"/>
<evidence type="ECO:0000313" key="1">
    <source>
        <dbReference type="EMBL" id="AUZ86724.1"/>
    </source>
</evidence>
<name>A0A2L0UBV0_9MICC</name>
<protein>
    <submittedName>
        <fullName evidence="1">Uncharacterized protein</fullName>
    </submittedName>
</protein>
<gene>
    <name evidence="1" type="ORF">CVO76_03015</name>
</gene>